<name>A0ABP1BND1_9BRYO</name>
<keyword evidence="1" id="KW-1133">Transmembrane helix</keyword>
<dbReference type="Proteomes" id="UP001497522">
    <property type="component" value="Chromosome 6"/>
</dbReference>
<evidence type="ECO:0000256" key="1">
    <source>
        <dbReference type="SAM" id="Phobius"/>
    </source>
</evidence>
<sequence>MPTFHDLEIVRPHIPTSKEWHRIQDVGSKPTGQEQGIGAIFEVGGVAQNPKLQHLYGTLSPLLLQLFLVIYMVVLRFYRQDHEICTRISLLASILNQFTISIDS</sequence>
<protein>
    <submittedName>
        <fullName evidence="2">Uncharacterized protein</fullName>
    </submittedName>
</protein>
<feature type="transmembrane region" description="Helical" evidence="1">
    <location>
        <begin position="59"/>
        <end position="78"/>
    </location>
</feature>
<keyword evidence="1" id="KW-0812">Transmembrane</keyword>
<accession>A0ABP1BND1</accession>
<organism evidence="2 3">
    <name type="scientific">Sphagnum jensenii</name>
    <dbReference type="NCBI Taxonomy" id="128206"/>
    <lineage>
        <taxon>Eukaryota</taxon>
        <taxon>Viridiplantae</taxon>
        <taxon>Streptophyta</taxon>
        <taxon>Embryophyta</taxon>
        <taxon>Bryophyta</taxon>
        <taxon>Sphagnophytina</taxon>
        <taxon>Sphagnopsida</taxon>
        <taxon>Sphagnales</taxon>
        <taxon>Sphagnaceae</taxon>
        <taxon>Sphagnum</taxon>
    </lineage>
</organism>
<keyword evidence="3" id="KW-1185">Reference proteome</keyword>
<keyword evidence="1" id="KW-0472">Membrane</keyword>
<gene>
    <name evidence="2" type="ORF">CSSPJE1EN2_LOCUS19348</name>
</gene>
<reference evidence="2" key="1">
    <citation type="submission" date="2024-03" db="EMBL/GenBank/DDBJ databases">
        <authorList>
            <consortium name="ELIXIR-Norway"/>
            <consortium name="Elixir Norway"/>
        </authorList>
    </citation>
    <scope>NUCLEOTIDE SEQUENCE</scope>
</reference>
<dbReference type="EMBL" id="OZ023707">
    <property type="protein sequence ID" value="CAK9877523.1"/>
    <property type="molecule type" value="Genomic_DNA"/>
</dbReference>
<proteinExistence type="predicted"/>
<evidence type="ECO:0000313" key="3">
    <source>
        <dbReference type="Proteomes" id="UP001497522"/>
    </source>
</evidence>
<evidence type="ECO:0000313" key="2">
    <source>
        <dbReference type="EMBL" id="CAK9877523.1"/>
    </source>
</evidence>